<keyword evidence="8" id="KW-1185">Reference proteome</keyword>
<dbReference type="PANTHER" id="PTHR13999:SF31">
    <property type="entry name" value="IFITM1-RELATED"/>
    <property type="match status" value="1"/>
</dbReference>
<keyword evidence="3 6" id="KW-0812">Transmembrane</keyword>
<comment type="similarity">
    <text evidence="2">Belongs to the CD225/Dispanin family.</text>
</comment>
<keyword evidence="4 6" id="KW-1133">Transmembrane helix</keyword>
<evidence type="ECO:0000313" key="8">
    <source>
        <dbReference type="Proteomes" id="UP000261600"/>
    </source>
</evidence>
<evidence type="ECO:0000256" key="2">
    <source>
        <dbReference type="ARBA" id="ARBA00006843"/>
    </source>
</evidence>
<evidence type="ECO:0000313" key="7">
    <source>
        <dbReference type="Ensembl" id="ENSMALP00000009322.1"/>
    </source>
</evidence>
<reference evidence="7" key="1">
    <citation type="submission" date="2025-08" db="UniProtKB">
        <authorList>
            <consortium name="Ensembl"/>
        </authorList>
    </citation>
    <scope>IDENTIFICATION</scope>
</reference>
<protein>
    <submittedName>
        <fullName evidence="7">Uncharacterized protein</fullName>
    </submittedName>
</protein>
<proteinExistence type="inferred from homology"/>
<reference evidence="7" key="2">
    <citation type="submission" date="2025-09" db="UniProtKB">
        <authorList>
            <consortium name="Ensembl"/>
        </authorList>
    </citation>
    <scope>IDENTIFICATION</scope>
</reference>
<dbReference type="PANTHER" id="PTHR13999">
    <property type="entry name" value="INTERFERON INDUCIBLE TRANSMEMBRANE PROTEIN"/>
    <property type="match status" value="1"/>
</dbReference>
<comment type="subcellular location">
    <subcellularLocation>
        <location evidence="1">Membrane</location>
    </subcellularLocation>
</comment>
<evidence type="ECO:0000256" key="6">
    <source>
        <dbReference type="SAM" id="Phobius"/>
    </source>
</evidence>
<name>A0A3Q3J7H5_MONAL</name>
<accession>A0A3Q3J7H5</accession>
<sequence length="94" mass="10830">MMKLSLCSTLAVLNPLRLWMTMNPLLKSIILLFLQARDRKVAGDLNGARNYGNTARCFNIIATILTSLTILCSIIAIIIIKVNEYWHSYYYRYN</sequence>
<dbReference type="Ensembl" id="ENSMALT00000009516.1">
    <property type="protein sequence ID" value="ENSMALP00000009322.1"/>
    <property type="gene ID" value="ENSMALG00000006635.1"/>
</dbReference>
<organism evidence="7 8">
    <name type="scientific">Monopterus albus</name>
    <name type="common">Swamp eel</name>
    <dbReference type="NCBI Taxonomy" id="43700"/>
    <lineage>
        <taxon>Eukaryota</taxon>
        <taxon>Metazoa</taxon>
        <taxon>Chordata</taxon>
        <taxon>Craniata</taxon>
        <taxon>Vertebrata</taxon>
        <taxon>Euteleostomi</taxon>
        <taxon>Actinopterygii</taxon>
        <taxon>Neopterygii</taxon>
        <taxon>Teleostei</taxon>
        <taxon>Neoteleostei</taxon>
        <taxon>Acanthomorphata</taxon>
        <taxon>Anabantaria</taxon>
        <taxon>Synbranchiformes</taxon>
        <taxon>Synbranchidae</taxon>
        <taxon>Monopterus</taxon>
    </lineage>
</organism>
<dbReference type="InterPro" id="IPR051517">
    <property type="entry name" value="IFITM_antiviral_protein"/>
</dbReference>
<evidence type="ECO:0000256" key="3">
    <source>
        <dbReference type="ARBA" id="ARBA00022692"/>
    </source>
</evidence>
<dbReference type="InterPro" id="IPR007593">
    <property type="entry name" value="CD225/Dispanin_fam"/>
</dbReference>
<evidence type="ECO:0000256" key="1">
    <source>
        <dbReference type="ARBA" id="ARBA00004370"/>
    </source>
</evidence>
<dbReference type="GO" id="GO:0005886">
    <property type="term" value="C:plasma membrane"/>
    <property type="evidence" value="ECO:0007669"/>
    <property type="project" value="TreeGrafter"/>
</dbReference>
<dbReference type="AlphaFoldDB" id="A0A3Q3J7H5"/>
<dbReference type="Pfam" id="PF04505">
    <property type="entry name" value="CD225"/>
    <property type="match status" value="1"/>
</dbReference>
<keyword evidence="5 6" id="KW-0472">Membrane</keyword>
<dbReference type="STRING" id="43700.ENSMALP00000009322"/>
<evidence type="ECO:0000256" key="4">
    <source>
        <dbReference type="ARBA" id="ARBA00022989"/>
    </source>
</evidence>
<feature type="transmembrane region" description="Helical" evidence="6">
    <location>
        <begin position="60"/>
        <end position="82"/>
    </location>
</feature>
<evidence type="ECO:0000256" key="5">
    <source>
        <dbReference type="ARBA" id="ARBA00023136"/>
    </source>
</evidence>
<dbReference type="Proteomes" id="UP000261600">
    <property type="component" value="Unplaced"/>
</dbReference>